<sequence length="228" mass="25837">MSAPEALAFDMYGTLVDPIRIWKQLERYVPDEDALRVAEVWRQKQLELTFRLTAMERYEDFEWITRKALDYALAAAGQKLEADQKDVLIAQYNNLERFDDVDSGLKRLKEAGHEMVVFSNGTPAMLQATIDQEGLHQYFQGFVSVDEVKVYKPSPKVYRHVAERLGRPIGEVRLVSSNPFDDVGAEAAGMRAAWVDRSGGLFDPLGSPPEMVVETLTELADALEARRR</sequence>
<proteinExistence type="inferred from homology"/>
<dbReference type="PANTHER" id="PTHR43316">
    <property type="entry name" value="HYDROLASE, HALOACID DELAHOGENASE-RELATED"/>
    <property type="match status" value="1"/>
</dbReference>
<dbReference type="Gene3D" id="3.40.50.1000">
    <property type="entry name" value="HAD superfamily/HAD-like"/>
    <property type="match status" value="1"/>
</dbReference>
<organism evidence="3">
    <name type="scientific">uncultured Rubrobacteraceae bacterium</name>
    <dbReference type="NCBI Taxonomy" id="349277"/>
    <lineage>
        <taxon>Bacteria</taxon>
        <taxon>Bacillati</taxon>
        <taxon>Actinomycetota</taxon>
        <taxon>Rubrobacteria</taxon>
        <taxon>Rubrobacterales</taxon>
        <taxon>Rubrobacteraceae</taxon>
        <taxon>environmental samples</taxon>
    </lineage>
</organism>
<dbReference type="PANTHER" id="PTHR43316:SF3">
    <property type="entry name" value="HALOACID DEHALOGENASE, TYPE II (AFU_ORTHOLOGUE AFUA_2G07750)-RELATED"/>
    <property type="match status" value="1"/>
</dbReference>
<dbReference type="SFLD" id="SFLDS00003">
    <property type="entry name" value="Haloacid_Dehalogenase"/>
    <property type="match status" value="1"/>
</dbReference>
<dbReference type="CDD" id="cd02588">
    <property type="entry name" value="HAD_L2-DEX"/>
    <property type="match status" value="1"/>
</dbReference>
<evidence type="ECO:0008006" key="4">
    <source>
        <dbReference type="Google" id="ProtNLM"/>
    </source>
</evidence>
<dbReference type="AlphaFoldDB" id="A0A6J4QX30"/>
<evidence type="ECO:0000256" key="2">
    <source>
        <dbReference type="ARBA" id="ARBA00022801"/>
    </source>
</evidence>
<dbReference type="NCBIfam" id="TIGR01428">
    <property type="entry name" value="HAD_type_II"/>
    <property type="match status" value="1"/>
</dbReference>
<gene>
    <name evidence="3" type="ORF">AVDCRST_MAG80-2536</name>
</gene>
<dbReference type="PRINTS" id="PR00413">
    <property type="entry name" value="HADHALOGNASE"/>
</dbReference>
<reference evidence="3" key="1">
    <citation type="submission" date="2020-02" db="EMBL/GenBank/DDBJ databases">
        <authorList>
            <person name="Meier V. D."/>
        </authorList>
    </citation>
    <scope>NUCLEOTIDE SEQUENCE</scope>
    <source>
        <strain evidence="3">AVDCRST_MAG80</strain>
    </source>
</reference>
<dbReference type="EMBL" id="CADCVC010000225">
    <property type="protein sequence ID" value="CAA9453210.1"/>
    <property type="molecule type" value="Genomic_DNA"/>
</dbReference>
<dbReference type="InterPro" id="IPR006328">
    <property type="entry name" value="2-HAD"/>
</dbReference>
<dbReference type="GO" id="GO:0019120">
    <property type="term" value="F:hydrolase activity, acting on acid halide bonds, in C-halide compounds"/>
    <property type="evidence" value="ECO:0007669"/>
    <property type="project" value="InterPro"/>
</dbReference>
<dbReference type="Pfam" id="PF00702">
    <property type="entry name" value="Hydrolase"/>
    <property type="match status" value="1"/>
</dbReference>
<dbReference type="Gene3D" id="1.10.150.240">
    <property type="entry name" value="Putative phosphatase, domain 2"/>
    <property type="match status" value="1"/>
</dbReference>
<dbReference type="SUPFAM" id="SSF56784">
    <property type="entry name" value="HAD-like"/>
    <property type="match status" value="1"/>
</dbReference>
<dbReference type="InterPro" id="IPR023198">
    <property type="entry name" value="PGP-like_dom2"/>
</dbReference>
<dbReference type="InterPro" id="IPR036412">
    <property type="entry name" value="HAD-like_sf"/>
</dbReference>
<dbReference type="InterPro" id="IPR023214">
    <property type="entry name" value="HAD_sf"/>
</dbReference>
<dbReference type="NCBIfam" id="TIGR01493">
    <property type="entry name" value="HAD-SF-IA-v2"/>
    <property type="match status" value="1"/>
</dbReference>
<dbReference type="InterPro" id="IPR006439">
    <property type="entry name" value="HAD-SF_hydro_IA"/>
</dbReference>
<comment type="similarity">
    <text evidence="1">Belongs to the HAD-like hydrolase superfamily. S-2-haloalkanoic acid dehalogenase family.</text>
</comment>
<dbReference type="InterPro" id="IPR051540">
    <property type="entry name" value="S-2-haloacid_dehalogenase"/>
</dbReference>
<protein>
    <recommendedName>
        <fullName evidence="4">(S)-2-haloacid dehalogenase</fullName>
    </recommendedName>
</protein>
<name>A0A6J4QX30_9ACTN</name>
<dbReference type="SFLD" id="SFLDG01129">
    <property type="entry name" value="C1.5:_HAD__Beta-PGM__Phosphata"/>
    <property type="match status" value="1"/>
</dbReference>
<evidence type="ECO:0000313" key="3">
    <source>
        <dbReference type="EMBL" id="CAA9453210.1"/>
    </source>
</evidence>
<accession>A0A6J4QX30</accession>
<keyword evidence="2" id="KW-0378">Hydrolase</keyword>
<evidence type="ECO:0000256" key="1">
    <source>
        <dbReference type="ARBA" id="ARBA00008106"/>
    </source>
</evidence>